<sequence length="86" mass="9654">MRQYQGRYEMKESEFYCGYFTADRSDQHGFASLHEAEQKARALAAESVDPAIAVWDRSGKPCVLIWGSREIRRVGDAPQANAGDCP</sequence>
<accession>A0A5B0VGE5</accession>
<keyword evidence="2" id="KW-1185">Reference proteome</keyword>
<gene>
    <name evidence="1" type="ORF">FWJ25_12205</name>
</gene>
<dbReference type="Proteomes" id="UP000323161">
    <property type="component" value="Unassembled WGS sequence"/>
</dbReference>
<evidence type="ECO:0000313" key="1">
    <source>
        <dbReference type="EMBL" id="KAA1173245.1"/>
    </source>
</evidence>
<dbReference type="EMBL" id="VTUU01000005">
    <property type="protein sequence ID" value="KAA1173245.1"/>
    <property type="molecule type" value="Genomic_DNA"/>
</dbReference>
<reference evidence="1 2" key="1">
    <citation type="submission" date="2019-08" db="EMBL/GenBank/DDBJ databases">
        <title>Marinobacter ZYF650 sp. nov., a marine bacterium isolated from seawater of the Mariana trench.</title>
        <authorList>
            <person name="Ahmad W."/>
        </authorList>
    </citation>
    <scope>NUCLEOTIDE SEQUENCE [LARGE SCALE GENOMIC DNA]</scope>
    <source>
        <strain evidence="1 2">ZYF650</strain>
    </source>
</reference>
<comment type="caution">
    <text evidence="1">The sequence shown here is derived from an EMBL/GenBank/DDBJ whole genome shotgun (WGS) entry which is preliminary data.</text>
</comment>
<proteinExistence type="predicted"/>
<evidence type="ECO:0000313" key="2">
    <source>
        <dbReference type="Proteomes" id="UP000323161"/>
    </source>
</evidence>
<evidence type="ECO:0008006" key="3">
    <source>
        <dbReference type="Google" id="ProtNLM"/>
    </source>
</evidence>
<organism evidence="1 2">
    <name type="scientific">Marinobacter salinexigens</name>
    <dbReference type="NCBI Taxonomy" id="2919747"/>
    <lineage>
        <taxon>Bacteria</taxon>
        <taxon>Pseudomonadati</taxon>
        <taxon>Pseudomonadota</taxon>
        <taxon>Gammaproteobacteria</taxon>
        <taxon>Pseudomonadales</taxon>
        <taxon>Marinobacteraceae</taxon>
        <taxon>Marinobacter</taxon>
    </lineage>
</organism>
<name>A0A5B0VGE5_9GAMM</name>
<dbReference type="AlphaFoldDB" id="A0A5B0VGE5"/>
<protein>
    <recommendedName>
        <fullName evidence="3">DUF2188 domain-containing protein</fullName>
    </recommendedName>
</protein>